<reference evidence="1" key="1">
    <citation type="submission" date="2022-08" db="UniProtKB">
        <authorList>
            <consortium name="EnsemblMetazoa"/>
        </authorList>
    </citation>
    <scope>IDENTIFICATION</scope>
    <source>
        <strain evidence="1">Dongola</strain>
    </source>
</reference>
<accession>A0A8W7MTK9</accession>
<dbReference type="EnsemblMetazoa" id="AARA018480-RA">
    <property type="protein sequence ID" value="AARA018480-PA"/>
    <property type="gene ID" value="AARA018480"/>
</dbReference>
<organism evidence="1 2">
    <name type="scientific">Anopheles arabiensis</name>
    <name type="common">Mosquito</name>
    <dbReference type="NCBI Taxonomy" id="7173"/>
    <lineage>
        <taxon>Eukaryota</taxon>
        <taxon>Metazoa</taxon>
        <taxon>Ecdysozoa</taxon>
        <taxon>Arthropoda</taxon>
        <taxon>Hexapoda</taxon>
        <taxon>Insecta</taxon>
        <taxon>Pterygota</taxon>
        <taxon>Neoptera</taxon>
        <taxon>Endopterygota</taxon>
        <taxon>Diptera</taxon>
        <taxon>Nematocera</taxon>
        <taxon>Culicoidea</taxon>
        <taxon>Culicidae</taxon>
        <taxon>Anophelinae</taxon>
        <taxon>Anopheles</taxon>
    </lineage>
</organism>
<name>A0A8W7MTK9_ANOAR</name>
<proteinExistence type="predicted"/>
<dbReference type="Proteomes" id="UP000075840">
    <property type="component" value="Unassembled WGS sequence"/>
</dbReference>
<sequence length="88" mass="9862">MPGTSVVFGQRKCVAGKKGNVVTGNPFSRMEMKKGSEPGAAALQCLRRYPVALLVRGFTYQLRTHIHTNIVYAALHPTHMHNERNDLW</sequence>
<dbReference type="EMBL" id="APCN01005778">
    <property type="status" value="NOT_ANNOTATED_CDS"/>
    <property type="molecule type" value="Genomic_DNA"/>
</dbReference>
<evidence type="ECO:0000313" key="1">
    <source>
        <dbReference type="EnsemblMetazoa" id="AARA018480-PA"/>
    </source>
</evidence>
<protein>
    <submittedName>
        <fullName evidence="1">Uncharacterized protein</fullName>
    </submittedName>
</protein>
<dbReference type="AlphaFoldDB" id="A0A8W7MTK9"/>
<keyword evidence="2" id="KW-1185">Reference proteome</keyword>
<evidence type="ECO:0000313" key="2">
    <source>
        <dbReference type="Proteomes" id="UP000075840"/>
    </source>
</evidence>